<feature type="compositionally biased region" description="Basic residues" evidence="1">
    <location>
        <begin position="645"/>
        <end position="658"/>
    </location>
</feature>
<dbReference type="PANTHER" id="PTHR21831">
    <property type="entry name" value="MICROTUBULE-ASSOCIATED PROTEIN 10"/>
    <property type="match status" value="1"/>
</dbReference>
<feature type="region of interest" description="Disordered" evidence="1">
    <location>
        <begin position="613"/>
        <end position="1000"/>
    </location>
</feature>
<feature type="compositionally biased region" description="Polar residues" evidence="1">
    <location>
        <begin position="839"/>
        <end position="854"/>
    </location>
</feature>
<feature type="compositionally biased region" description="Basic and acidic residues" evidence="1">
    <location>
        <begin position="965"/>
        <end position="975"/>
    </location>
</feature>
<feature type="compositionally biased region" description="Basic residues" evidence="1">
    <location>
        <begin position="501"/>
        <end position="514"/>
    </location>
</feature>
<feature type="compositionally biased region" description="Acidic residues" evidence="1">
    <location>
        <begin position="733"/>
        <end position="742"/>
    </location>
</feature>
<accession>A0ABD3WLI0</accession>
<dbReference type="Pfam" id="PF14924">
    <property type="entry name" value="MAP10_N"/>
    <property type="match status" value="1"/>
</dbReference>
<name>A0ABD3WLI0_SINWO</name>
<feature type="region of interest" description="Disordered" evidence="1">
    <location>
        <begin position="269"/>
        <end position="291"/>
    </location>
</feature>
<organism evidence="2 3">
    <name type="scientific">Sinanodonta woodiana</name>
    <name type="common">Chinese pond mussel</name>
    <name type="synonym">Anodonta woodiana</name>
    <dbReference type="NCBI Taxonomy" id="1069815"/>
    <lineage>
        <taxon>Eukaryota</taxon>
        <taxon>Metazoa</taxon>
        <taxon>Spiralia</taxon>
        <taxon>Lophotrochozoa</taxon>
        <taxon>Mollusca</taxon>
        <taxon>Bivalvia</taxon>
        <taxon>Autobranchia</taxon>
        <taxon>Heteroconchia</taxon>
        <taxon>Palaeoheterodonta</taxon>
        <taxon>Unionida</taxon>
        <taxon>Unionoidea</taxon>
        <taxon>Unionidae</taxon>
        <taxon>Unioninae</taxon>
        <taxon>Sinanodonta</taxon>
    </lineage>
</organism>
<feature type="region of interest" description="Disordered" evidence="1">
    <location>
        <begin position="357"/>
        <end position="384"/>
    </location>
</feature>
<dbReference type="AlphaFoldDB" id="A0ABD3WLI0"/>
<feature type="compositionally biased region" description="Polar residues" evidence="1">
    <location>
        <begin position="791"/>
        <end position="808"/>
    </location>
</feature>
<dbReference type="EMBL" id="JBJQND010000006">
    <property type="protein sequence ID" value="KAL3874350.1"/>
    <property type="molecule type" value="Genomic_DNA"/>
</dbReference>
<feature type="compositionally biased region" description="Basic and acidic residues" evidence="1">
    <location>
        <begin position="269"/>
        <end position="284"/>
    </location>
</feature>
<reference evidence="2 3" key="1">
    <citation type="submission" date="2024-11" db="EMBL/GenBank/DDBJ databases">
        <title>Chromosome-level genome assembly of the freshwater bivalve Anodonta woodiana.</title>
        <authorList>
            <person name="Chen X."/>
        </authorList>
    </citation>
    <scope>NUCLEOTIDE SEQUENCE [LARGE SCALE GENOMIC DNA]</scope>
    <source>
        <strain evidence="2">MN2024</strain>
        <tissue evidence="2">Gills</tissue>
    </source>
</reference>
<feature type="compositionally biased region" description="Polar residues" evidence="1">
    <location>
        <begin position="939"/>
        <end position="962"/>
    </location>
</feature>
<evidence type="ECO:0000256" key="1">
    <source>
        <dbReference type="SAM" id="MobiDB-lite"/>
    </source>
</evidence>
<feature type="compositionally biased region" description="Low complexity" evidence="1">
    <location>
        <begin position="897"/>
        <end position="915"/>
    </location>
</feature>
<feature type="compositionally biased region" description="Basic and acidic residues" evidence="1">
    <location>
        <begin position="613"/>
        <end position="642"/>
    </location>
</feature>
<evidence type="ECO:0008006" key="4">
    <source>
        <dbReference type="Google" id="ProtNLM"/>
    </source>
</evidence>
<feature type="compositionally biased region" description="Basic and acidic residues" evidence="1">
    <location>
        <begin position="659"/>
        <end position="682"/>
    </location>
</feature>
<keyword evidence="3" id="KW-1185">Reference proteome</keyword>
<sequence length="1000" mass="113573">MGSEKECLFSLELVAEKLYLPHVTCRFPAIAFRLLDFPTILISHVEDDLAERLKKKISLDPYYQVPNQFTELKDRDGNFLVKRGKSCLFKMSPKALKSHLSSIPLYVMVIDTFPEVPKLLGTSSIPLNTVMNSICADIKKQGITVPAVQGDRGLFKIYSLMGKEIGYAVLGYRLLSLGPSLISHLPQTAFSQRESQKEKQTVQKQLNRHDSVLQEMPSSSFMKGDEKLNTTRDMGSMTNVEKQDALIQTVEMQDKNIHVEITGQDENAKGEPAKEYKSHFTQTEKRRKHKQHILRNELEFDKDNESDEDDLIINPNINRPPPLFYNSKCEPSIKIHRPLFNDYDSIFEGDVSLESISDEEGKRQKDTFENSKPAVEEKQKQQYDQKSLEEQKKADSKSLLVVNNQPVEKHTTNVLFNLQNQSDTIYPILTALMNEVEQLKNQQFQTAVQQQKTQVQFSQQKSIKQQPYKVGTKLQQPFKDQSCDQKENVQEAAEKDEGKLSRKKTRKSHKKCAHQPHSVPKQKGWIRQTPGTDIKKSQLVFGLTHTQRLRLEKGNPEWLKNMEKEVAIAKAQKQRIQRTREVDTDVDDTGNLSDTYTEVRRLQAAELEKGEITSTEADKFKQSSKSGMDKSPVRADKYKDNSAWKTRRRSKSPKHKSKQKDSKKDAKAIGHESEEIVKEKPSSVDPGLEHIASPDINYIENIDSMSDSPPSSRSQKSIEVHIPSAQMNYESDQTLDDDESESEKELGKSRKSHFPGFIDKDTSMPESIKGIPNKSLNMSEDIDEYHPLESTRYSKQYQSAAGESQLFKSTDDFDTKQFHSTDEPELQKLVSDDEHSESFEVTPTVTEQSLTRSPSPLPAGLNTTTSLQSAKFQVLNPTASQQSPIPALRRSVVKLDTTTARPSPTNTPRSRTSQPSPSPRPRVRPREKKLDFKRDSVHTESVSSYMPSDPENVNISLLSDGSYSDDFHMSSDKDLSTASKRSTPEFPKLMPSTKLGYTIH</sequence>
<evidence type="ECO:0000313" key="2">
    <source>
        <dbReference type="EMBL" id="KAL3874350.1"/>
    </source>
</evidence>
<gene>
    <name evidence="2" type="ORF">ACJMK2_037378</name>
</gene>
<feature type="compositionally biased region" description="Basic and acidic residues" evidence="1">
    <location>
        <begin position="928"/>
        <end position="938"/>
    </location>
</feature>
<feature type="compositionally biased region" description="Polar residues" evidence="1">
    <location>
        <begin position="861"/>
        <end position="884"/>
    </location>
</feature>
<feature type="region of interest" description="Disordered" evidence="1">
    <location>
        <begin position="474"/>
        <end position="528"/>
    </location>
</feature>
<feature type="compositionally biased region" description="Basic and acidic residues" evidence="1">
    <location>
        <begin position="481"/>
        <end position="500"/>
    </location>
</feature>
<feature type="compositionally biased region" description="Low complexity" evidence="1">
    <location>
        <begin position="703"/>
        <end position="717"/>
    </location>
</feature>
<feature type="compositionally biased region" description="Basic and acidic residues" evidence="1">
    <location>
        <begin position="809"/>
        <end position="838"/>
    </location>
</feature>
<feature type="compositionally biased region" description="Basic and acidic residues" evidence="1">
    <location>
        <begin position="359"/>
        <end position="384"/>
    </location>
</feature>
<dbReference type="PANTHER" id="PTHR21831:SF2">
    <property type="entry name" value="MICROTUBULE-ASSOCIATED PROTEIN 10"/>
    <property type="match status" value="1"/>
</dbReference>
<proteinExistence type="predicted"/>
<evidence type="ECO:0000313" key="3">
    <source>
        <dbReference type="Proteomes" id="UP001634394"/>
    </source>
</evidence>
<protein>
    <recommendedName>
        <fullName evidence="4">Microtubule-associated protein 10</fullName>
    </recommendedName>
</protein>
<comment type="caution">
    <text evidence="2">The sequence shown here is derived from an EMBL/GenBank/DDBJ whole genome shotgun (WGS) entry which is preliminary data.</text>
</comment>
<dbReference type="InterPro" id="IPR039302">
    <property type="entry name" value="MAP10"/>
</dbReference>
<feature type="region of interest" description="Disordered" evidence="1">
    <location>
        <begin position="572"/>
        <end position="592"/>
    </location>
</feature>
<dbReference type="Proteomes" id="UP001634394">
    <property type="component" value="Unassembled WGS sequence"/>
</dbReference>